<evidence type="ECO:0000313" key="8">
    <source>
        <dbReference type="Proteomes" id="UP000006983"/>
    </source>
</evidence>
<organism evidence="7 8">
    <name type="scientific">Streptococcus salivarius K12</name>
    <dbReference type="NCBI Taxonomy" id="1200793"/>
    <lineage>
        <taxon>Bacteria</taxon>
        <taxon>Bacillati</taxon>
        <taxon>Bacillota</taxon>
        <taxon>Bacilli</taxon>
        <taxon>Lactobacillales</taxon>
        <taxon>Streptococcaceae</taxon>
        <taxon>Streptococcus</taxon>
    </lineage>
</organism>
<evidence type="ECO:0000256" key="1">
    <source>
        <dbReference type="ARBA" id="ARBA00022552"/>
    </source>
</evidence>
<accession>J7TGD4</accession>
<dbReference type="InterPro" id="IPR029028">
    <property type="entry name" value="Alpha/beta_knot_MTases"/>
</dbReference>
<dbReference type="Proteomes" id="UP000006983">
    <property type="component" value="Unassembled WGS sequence"/>
</dbReference>
<evidence type="ECO:0000256" key="4">
    <source>
        <dbReference type="ARBA" id="ARBA00022691"/>
    </source>
</evidence>
<comment type="subcellular location">
    <subcellularLocation>
        <location evidence="6">Cytoplasm</location>
    </subcellularLocation>
</comment>
<dbReference type="PANTHER" id="PTHR33603">
    <property type="entry name" value="METHYLTRANSFERASE"/>
    <property type="match status" value="1"/>
</dbReference>
<keyword evidence="3 6" id="KW-0808">Transferase</keyword>
<sequence length="167" mass="19066">MDMCYNKPMKVKLITVGKLKEKYLKDGIAEYVKRLGRFTKFESIELTDEKTPDNASEAENKAILDKEGQRILAKVGDRDYVIALAIEGKQFPSEQFAKELEQVTLRGYSDITFIIGGSLGLSPTVKKRANRLMSFGLLTFPHQLMRLVLVEQIYRAFMIQQGSPYHK</sequence>
<feature type="binding site" evidence="6">
    <location>
        <position position="116"/>
    </location>
    <ligand>
        <name>S-adenosyl-L-methionine</name>
        <dbReference type="ChEBI" id="CHEBI:59789"/>
    </ligand>
</feature>
<dbReference type="NCBIfam" id="TIGR00246">
    <property type="entry name" value="tRNA_RlmH_YbeA"/>
    <property type="match status" value="1"/>
</dbReference>
<dbReference type="InterPro" id="IPR029026">
    <property type="entry name" value="tRNA_m1G_MTases_N"/>
</dbReference>
<keyword evidence="1 6" id="KW-0698">rRNA processing</keyword>
<dbReference type="PATRIC" id="fig|1200793.3.peg.1985"/>
<keyword evidence="8" id="KW-1185">Reference proteome</keyword>
<comment type="function">
    <text evidence="6">Specifically methylates the pseudouridine at position 1915 (m3Psi1915) in 23S rRNA.</text>
</comment>
<dbReference type="InterPro" id="IPR003742">
    <property type="entry name" value="RlmH-like"/>
</dbReference>
<evidence type="ECO:0000256" key="3">
    <source>
        <dbReference type="ARBA" id="ARBA00022679"/>
    </source>
</evidence>
<keyword evidence="6" id="KW-0963">Cytoplasm</keyword>
<dbReference type="Pfam" id="PF02590">
    <property type="entry name" value="SPOUT_MTase"/>
    <property type="match status" value="1"/>
</dbReference>
<dbReference type="CDD" id="cd18081">
    <property type="entry name" value="RlmH-like"/>
    <property type="match status" value="1"/>
</dbReference>
<gene>
    <name evidence="6" type="primary">rlmH</name>
    <name evidence="7" type="ORF">RSSL_00841</name>
</gene>
<dbReference type="GO" id="GO:0005737">
    <property type="term" value="C:cytoplasm"/>
    <property type="evidence" value="ECO:0007669"/>
    <property type="project" value="UniProtKB-SubCell"/>
</dbReference>
<dbReference type="NCBIfam" id="NF000985">
    <property type="entry name" value="PRK00103.1-3"/>
    <property type="match status" value="1"/>
</dbReference>
<reference evidence="7 8" key="1">
    <citation type="journal article" date="2012" name="J. Bacteriol.">
        <title>Genome Sequence of the Lantibiotic Bacteriocin Producer Streptococcus salivarius Strain K12.</title>
        <authorList>
            <person name="Barretto C."/>
            <person name="Alvarez-Martin P."/>
            <person name="Foata F."/>
            <person name="Renault P."/>
            <person name="Berger B."/>
        </authorList>
    </citation>
    <scope>NUCLEOTIDE SEQUENCE [LARGE SCALE GENOMIC DNA]</scope>
    <source>
        <strain evidence="7 8">K12</strain>
    </source>
</reference>
<evidence type="ECO:0000256" key="5">
    <source>
        <dbReference type="ARBA" id="ARBA00038303"/>
    </source>
</evidence>
<evidence type="ECO:0000256" key="6">
    <source>
        <dbReference type="HAMAP-Rule" id="MF_00658"/>
    </source>
</evidence>
<dbReference type="EMBL" id="ALIF01000006">
    <property type="protein sequence ID" value="EJO16011.1"/>
    <property type="molecule type" value="Genomic_DNA"/>
</dbReference>
<evidence type="ECO:0000313" key="7">
    <source>
        <dbReference type="EMBL" id="EJO16011.1"/>
    </source>
</evidence>
<dbReference type="PIRSF" id="PIRSF004505">
    <property type="entry name" value="MT_bac"/>
    <property type="match status" value="1"/>
</dbReference>
<dbReference type="SUPFAM" id="SSF75217">
    <property type="entry name" value="alpha/beta knot"/>
    <property type="match status" value="1"/>
</dbReference>
<protein>
    <recommendedName>
        <fullName evidence="6">Ribosomal RNA large subunit methyltransferase H</fullName>
        <ecNumber evidence="6">2.1.1.177</ecNumber>
    </recommendedName>
    <alternativeName>
        <fullName evidence="6">23S rRNA (pseudouridine1915-N3)-methyltransferase</fullName>
    </alternativeName>
    <alternativeName>
        <fullName evidence="6">23S rRNA m3Psi1915 methyltransferase</fullName>
    </alternativeName>
    <alternativeName>
        <fullName evidence="6">rRNA (pseudouridine-N3-)-methyltransferase RlmH</fullName>
    </alternativeName>
</protein>
<dbReference type="Gene3D" id="3.40.1280.10">
    <property type="match status" value="1"/>
</dbReference>
<dbReference type="HAMAP" id="MF_00658">
    <property type="entry name" value="23SrRNA_methyltr_H"/>
    <property type="match status" value="1"/>
</dbReference>
<feature type="binding site" evidence="6">
    <location>
        <position position="84"/>
    </location>
    <ligand>
        <name>S-adenosyl-L-methionine</name>
        <dbReference type="ChEBI" id="CHEBI:59789"/>
    </ligand>
</feature>
<dbReference type="GO" id="GO:0070038">
    <property type="term" value="F:rRNA (pseudouridine-N3-)-methyltransferase activity"/>
    <property type="evidence" value="ECO:0007669"/>
    <property type="project" value="UniProtKB-UniRule"/>
</dbReference>
<dbReference type="PANTHER" id="PTHR33603:SF1">
    <property type="entry name" value="RIBOSOMAL RNA LARGE SUBUNIT METHYLTRANSFERASE H"/>
    <property type="match status" value="1"/>
</dbReference>
<keyword evidence="2 6" id="KW-0489">Methyltransferase</keyword>
<evidence type="ECO:0000256" key="2">
    <source>
        <dbReference type="ARBA" id="ARBA00022603"/>
    </source>
</evidence>
<keyword evidence="4 6" id="KW-0949">S-adenosyl-L-methionine</keyword>
<comment type="similarity">
    <text evidence="5 6">Belongs to the RNA methyltransferase RlmH family.</text>
</comment>
<dbReference type="EC" id="2.1.1.177" evidence="6"/>
<comment type="subunit">
    <text evidence="6">Homodimer.</text>
</comment>
<comment type="catalytic activity">
    <reaction evidence="6">
        <text>pseudouridine(1915) in 23S rRNA + S-adenosyl-L-methionine = N(3)-methylpseudouridine(1915) in 23S rRNA + S-adenosyl-L-homocysteine + H(+)</text>
        <dbReference type="Rhea" id="RHEA:42752"/>
        <dbReference type="Rhea" id="RHEA-COMP:10221"/>
        <dbReference type="Rhea" id="RHEA-COMP:10222"/>
        <dbReference type="ChEBI" id="CHEBI:15378"/>
        <dbReference type="ChEBI" id="CHEBI:57856"/>
        <dbReference type="ChEBI" id="CHEBI:59789"/>
        <dbReference type="ChEBI" id="CHEBI:65314"/>
        <dbReference type="ChEBI" id="CHEBI:74486"/>
        <dbReference type="EC" id="2.1.1.177"/>
    </reaction>
</comment>
<dbReference type="AlphaFoldDB" id="J7TGD4"/>
<comment type="caution">
    <text evidence="7">The sequence shown here is derived from an EMBL/GenBank/DDBJ whole genome shotgun (WGS) entry which is preliminary data.</text>
</comment>
<feature type="binding site" evidence="6">
    <location>
        <begin position="135"/>
        <end position="140"/>
    </location>
    <ligand>
        <name>S-adenosyl-L-methionine</name>
        <dbReference type="ChEBI" id="CHEBI:59789"/>
    </ligand>
</feature>
<proteinExistence type="inferred from homology"/>
<name>J7TGD4_STRSL</name>